<gene>
    <name evidence="1" type="ORF">HMH06_07615</name>
</gene>
<name>A0ABX1WLY4_9FLAO</name>
<comment type="caution">
    <text evidence="1">The sequence shown here is derived from an EMBL/GenBank/DDBJ whole genome shotgun (WGS) entry which is preliminary data.</text>
</comment>
<keyword evidence="2" id="KW-1185">Reference proteome</keyword>
<accession>A0ABX1WLY4</accession>
<reference evidence="1 2" key="1">
    <citation type="submission" date="2020-05" db="EMBL/GenBank/DDBJ databases">
        <title>Tigecycline resistant gene in Empedobacter stercoris.</title>
        <authorList>
            <person name="Chen Y."/>
            <person name="Cheng Y."/>
            <person name="Zhou K."/>
        </authorList>
    </citation>
    <scope>NUCLEOTIDE SEQUENCE [LARGE SCALE GENOMIC DNA]</scope>
    <source>
        <strain evidence="1 2">ES202</strain>
    </source>
</reference>
<evidence type="ECO:0000313" key="2">
    <source>
        <dbReference type="Proteomes" id="UP000580344"/>
    </source>
</evidence>
<sequence length="183" mass="21604">MLIPQSIEESEVLLRFIFKDNFKKKVISFDRIIDQDIFLDTRLTGISLQRLTYSSFKFCKNKGQSIDKKIFVGFIIFKKNDYLSAHKEFKDIRAHFESILEFTPLDKNNNYLRDRSNIKINDEGNPSHSDIIYINPAINVDEVKPNIALRIFSRLLYKKCTLVLDKNYDSEEVNFNPIESYFN</sequence>
<organism evidence="1 2">
    <name type="scientific">Empedobacter stercoris</name>
    <dbReference type="NCBI Taxonomy" id="1628248"/>
    <lineage>
        <taxon>Bacteria</taxon>
        <taxon>Pseudomonadati</taxon>
        <taxon>Bacteroidota</taxon>
        <taxon>Flavobacteriia</taxon>
        <taxon>Flavobacteriales</taxon>
        <taxon>Weeksellaceae</taxon>
        <taxon>Empedobacter</taxon>
    </lineage>
</organism>
<evidence type="ECO:0000313" key="1">
    <source>
        <dbReference type="EMBL" id="NOJ75695.1"/>
    </source>
</evidence>
<proteinExistence type="predicted"/>
<dbReference type="RefSeq" id="WP_171623005.1">
    <property type="nucleotide sequence ID" value="NZ_JABFOQ010000015.1"/>
</dbReference>
<dbReference type="EMBL" id="JABFOQ010000015">
    <property type="protein sequence ID" value="NOJ75695.1"/>
    <property type="molecule type" value="Genomic_DNA"/>
</dbReference>
<protein>
    <submittedName>
        <fullName evidence="1">Uncharacterized protein</fullName>
    </submittedName>
</protein>
<dbReference type="Proteomes" id="UP000580344">
    <property type="component" value="Unassembled WGS sequence"/>
</dbReference>